<sequence>MNTITLPDRPAGFPASKSIDDCDALMVLLRSGKIVITHREGPVRLCSAQRVCKPLRYLRAGEDVYYNGRRDTVRAIMVY</sequence>
<dbReference type="Proteomes" id="UP001239462">
    <property type="component" value="Unassembled WGS sequence"/>
</dbReference>
<dbReference type="EMBL" id="JASZZN010000005">
    <property type="protein sequence ID" value="MDM4015470.1"/>
    <property type="molecule type" value="Genomic_DNA"/>
</dbReference>
<protein>
    <submittedName>
        <fullName evidence="1">Uncharacterized protein</fullName>
    </submittedName>
</protein>
<keyword evidence="2" id="KW-1185">Reference proteome</keyword>
<comment type="caution">
    <text evidence="1">The sequence shown here is derived from an EMBL/GenBank/DDBJ whole genome shotgun (WGS) entry which is preliminary data.</text>
</comment>
<evidence type="ECO:0000313" key="1">
    <source>
        <dbReference type="EMBL" id="MDM4015470.1"/>
    </source>
</evidence>
<organism evidence="1 2">
    <name type="scientific">Roseiconus lacunae</name>
    <dbReference type="NCBI Taxonomy" id="2605694"/>
    <lineage>
        <taxon>Bacteria</taxon>
        <taxon>Pseudomonadati</taxon>
        <taxon>Planctomycetota</taxon>
        <taxon>Planctomycetia</taxon>
        <taxon>Pirellulales</taxon>
        <taxon>Pirellulaceae</taxon>
        <taxon>Roseiconus</taxon>
    </lineage>
</organism>
<dbReference type="RefSeq" id="WP_230775646.1">
    <property type="nucleotide sequence ID" value="NZ_CP141221.1"/>
</dbReference>
<evidence type="ECO:0000313" key="2">
    <source>
        <dbReference type="Proteomes" id="UP001239462"/>
    </source>
</evidence>
<accession>A0ABT7PG54</accession>
<gene>
    <name evidence="1" type="ORF">QTN89_08530</name>
</gene>
<reference evidence="1 2" key="1">
    <citation type="submission" date="2023-06" db="EMBL/GenBank/DDBJ databases">
        <title>Roseiconus lacunae JC819 isolated from Gulf of Mannar region, Tamil Nadu.</title>
        <authorList>
            <person name="Pk S."/>
            <person name="Ch S."/>
            <person name="Ch V.R."/>
        </authorList>
    </citation>
    <scope>NUCLEOTIDE SEQUENCE [LARGE SCALE GENOMIC DNA]</scope>
    <source>
        <strain evidence="1 2">JC819</strain>
    </source>
</reference>
<name>A0ABT7PG54_9BACT</name>
<proteinExistence type="predicted"/>